<evidence type="ECO:0000256" key="6">
    <source>
        <dbReference type="ARBA" id="ARBA00023180"/>
    </source>
</evidence>
<dbReference type="PROSITE" id="PS51225">
    <property type="entry name" value="MARVEL"/>
    <property type="match status" value="1"/>
</dbReference>
<evidence type="ECO:0000256" key="8">
    <source>
        <dbReference type="SAM" id="MobiDB-lite"/>
    </source>
</evidence>
<feature type="transmembrane region" description="Helical" evidence="9">
    <location>
        <begin position="200"/>
        <end position="220"/>
    </location>
</feature>
<dbReference type="InterPro" id="IPR008253">
    <property type="entry name" value="Marvel"/>
</dbReference>
<comment type="caution">
    <text evidence="11">The sequence shown here is derived from an EMBL/GenBank/DDBJ whole genome shotgun (WGS) entry which is preliminary data.</text>
</comment>
<evidence type="ECO:0000313" key="11">
    <source>
        <dbReference type="EMBL" id="CAG02013.1"/>
    </source>
</evidence>
<name>Q4SBG9_TETNG</name>
<feature type="non-terminal residue" evidence="11">
    <location>
        <position position="1"/>
    </location>
</feature>
<keyword evidence="4 9" id="KW-1133">Transmembrane helix</keyword>
<evidence type="ECO:0000256" key="4">
    <source>
        <dbReference type="ARBA" id="ARBA00022989"/>
    </source>
</evidence>
<keyword evidence="5 7" id="KW-0472">Membrane</keyword>
<sequence length="354" mass="38831">VFAPFQLFAIFAFATCGGYSGQLRLSVDCVEKARSNLSIGVDFAYPFRLYQVSFEAPACEGIRTERVFLAGDYSSSAEFFVTIAVFAFLYSFTATVVYIFLQNKYRENNRGPLIDFVVTVIFSFMWLVSSSAWAKALSDVKVATDPDEVQLLVSACKIPTNKCGSVHGPRWSGLNTSVVGTHNPKRRPKKTRNKNHRSSFAEFFCFVVDVLCWSVGLLLFSVQDADRHRFLCWCFRFLGFLTLSSGLGTSGSSLRRPVGTKALANLQAKLQRNRPEPLASSSTAGVALTSREATTAREASAPRLSTARLGGPLLTPTKCNPSLLSCEWHLCFDPRAMVDEDGGTKGFVSSSGCC</sequence>
<evidence type="ECO:0000256" key="9">
    <source>
        <dbReference type="SAM" id="Phobius"/>
    </source>
</evidence>
<evidence type="ECO:0000259" key="10">
    <source>
        <dbReference type="PROSITE" id="PS51225"/>
    </source>
</evidence>
<protein>
    <submittedName>
        <fullName evidence="11">(spotted green pufferfish) hypothetical protein</fullName>
    </submittedName>
</protein>
<organism evidence="11">
    <name type="scientific">Tetraodon nigroviridis</name>
    <name type="common">Spotted green pufferfish</name>
    <name type="synonym">Chelonodon nigroviridis</name>
    <dbReference type="NCBI Taxonomy" id="99883"/>
    <lineage>
        <taxon>Eukaryota</taxon>
        <taxon>Metazoa</taxon>
        <taxon>Chordata</taxon>
        <taxon>Craniata</taxon>
        <taxon>Vertebrata</taxon>
        <taxon>Euteleostomi</taxon>
        <taxon>Actinopterygii</taxon>
        <taxon>Neopterygii</taxon>
        <taxon>Teleostei</taxon>
        <taxon>Neoteleostei</taxon>
        <taxon>Acanthomorphata</taxon>
        <taxon>Eupercaria</taxon>
        <taxon>Tetraodontiformes</taxon>
        <taxon>Tetradontoidea</taxon>
        <taxon>Tetraodontidae</taxon>
        <taxon>Tetraodon</taxon>
    </lineage>
</organism>
<dbReference type="PRINTS" id="PR00220">
    <property type="entry name" value="SYNAPTOPHYSN"/>
</dbReference>
<feature type="domain" description="MARVEL" evidence="10">
    <location>
        <begin position="1"/>
        <end position="225"/>
    </location>
</feature>
<evidence type="ECO:0000256" key="3">
    <source>
        <dbReference type="ARBA" id="ARBA00022692"/>
    </source>
</evidence>
<evidence type="ECO:0000256" key="2">
    <source>
        <dbReference type="ARBA" id="ARBA00006476"/>
    </source>
</evidence>
<feature type="transmembrane region" description="Helical" evidence="9">
    <location>
        <begin position="79"/>
        <end position="101"/>
    </location>
</feature>
<dbReference type="GO" id="GO:0030672">
    <property type="term" value="C:synaptic vesicle membrane"/>
    <property type="evidence" value="ECO:0007669"/>
    <property type="project" value="TreeGrafter"/>
</dbReference>
<keyword evidence="3 7" id="KW-0812">Transmembrane</keyword>
<dbReference type="AlphaFoldDB" id="Q4SBG9"/>
<dbReference type="OrthoDB" id="10006326at2759"/>
<dbReference type="InterPro" id="IPR001285">
    <property type="entry name" value="Synaptophysin/porin"/>
</dbReference>
<gene>
    <name evidence="11" type="ORF">GSTENG00020970001</name>
</gene>
<dbReference type="Pfam" id="PF01284">
    <property type="entry name" value="MARVEL"/>
    <property type="match status" value="1"/>
</dbReference>
<dbReference type="PANTHER" id="PTHR10306">
    <property type="entry name" value="SYNAPTOPHYSIN"/>
    <property type="match status" value="1"/>
</dbReference>
<evidence type="ECO:0000256" key="5">
    <source>
        <dbReference type="ARBA" id="ARBA00023136"/>
    </source>
</evidence>
<feature type="region of interest" description="Disordered" evidence="8">
    <location>
        <begin position="272"/>
        <end position="302"/>
    </location>
</feature>
<proteinExistence type="inferred from homology"/>
<dbReference type="PANTHER" id="PTHR10306:SF16">
    <property type="entry name" value="SYNAPTOPORIN"/>
    <property type="match status" value="1"/>
</dbReference>
<reference evidence="11" key="2">
    <citation type="submission" date="2004-02" db="EMBL/GenBank/DDBJ databases">
        <authorList>
            <consortium name="Genoscope"/>
            <consortium name="Whitehead Institute Centre for Genome Research"/>
        </authorList>
    </citation>
    <scope>NUCLEOTIDE SEQUENCE</scope>
</reference>
<accession>Q4SBG9</accession>
<evidence type="ECO:0000256" key="1">
    <source>
        <dbReference type="ARBA" id="ARBA00004141"/>
    </source>
</evidence>
<comment type="subcellular location">
    <subcellularLocation>
        <location evidence="1">Membrane</location>
        <topology evidence="1">Multi-pass membrane protein</topology>
    </subcellularLocation>
</comment>
<dbReference type="KEGG" id="tng:GSTEN00020970G001"/>
<dbReference type="EMBL" id="CAAE01014674">
    <property type="protein sequence ID" value="CAG02013.1"/>
    <property type="molecule type" value="Genomic_DNA"/>
</dbReference>
<evidence type="ECO:0000256" key="7">
    <source>
        <dbReference type="PROSITE-ProRule" id="PRU00581"/>
    </source>
</evidence>
<feature type="transmembrane region" description="Helical" evidence="9">
    <location>
        <begin position="113"/>
        <end position="134"/>
    </location>
</feature>
<keyword evidence="6" id="KW-0325">Glycoprotein</keyword>
<comment type="similarity">
    <text evidence="2">Belongs to the synaptophysin/synaptobrevin family.</text>
</comment>
<reference evidence="11" key="1">
    <citation type="journal article" date="2004" name="Nature">
        <title>Genome duplication in the teleost fish Tetraodon nigroviridis reveals the early vertebrate proto-karyotype.</title>
        <authorList>
            <person name="Jaillon O."/>
            <person name="Aury J.-M."/>
            <person name="Brunet F."/>
            <person name="Petit J.-L."/>
            <person name="Stange-Thomann N."/>
            <person name="Mauceli E."/>
            <person name="Bouneau L."/>
            <person name="Fischer C."/>
            <person name="Ozouf-Costaz C."/>
            <person name="Bernot A."/>
            <person name="Nicaud S."/>
            <person name="Jaffe D."/>
            <person name="Fisher S."/>
            <person name="Lutfalla G."/>
            <person name="Dossat C."/>
            <person name="Segurens B."/>
            <person name="Dasilva C."/>
            <person name="Salanoubat M."/>
            <person name="Levy M."/>
            <person name="Boudet N."/>
            <person name="Castellano S."/>
            <person name="Anthouard V."/>
            <person name="Jubin C."/>
            <person name="Castelli V."/>
            <person name="Katinka M."/>
            <person name="Vacherie B."/>
            <person name="Biemont C."/>
            <person name="Skalli Z."/>
            <person name="Cattolico L."/>
            <person name="Poulain J."/>
            <person name="De Berardinis V."/>
            <person name="Cruaud C."/>
            <person name="Duprat S."/>
            <person name="Brottier P."/>
            <person name="Coutanceau J.-P."/>
            <person name="Gouzy J."/>
            <person name="Parra G."/>
            <person name="Lardier G."/>
            <person name="Chapple C."/>
            <person name="McKernan K.J."/>
            <person name="McEwan P."/>
            <person name="Bosak S."/>
            <person name="Kellis M."/>
            <person name="Volff J.-N."/>
            <person name="Guigo R."/>
            <person name="Zody M.C."/>
            <person name="Mesirov J."/>
            <person name="Lindblad-Toh K."/>
            <person name="Birren B."/>
            <person name="Nusbaum C."/>
            <person name="Kahn D."/>
            <person name="Robinson-Rechavi M."/>
            <person name="Laudet V."/>
            <person name="Schachter V."/>
            <person name="Quetier F."/>
            <person name="Saurin W."/>
            <person name="Scarpelli C."/>
            <person name="Wincker P."/>
            <person name="Lander E.S."/>
            <person name="Weissenbach J."/>
            <person name="Roest Crollius H."/>
        </authorList>
    </citation>
    <scope>NUCLEOTIDE SEQUENCE [LARGE SCALE GENOMIC DNA]</scope>
</reference>